<dbReference type="InterPro" id="IPR036188">
    <property type="entry name" value="FAD/NAD-bd_sf"/>
</dbReference>
<dbReference type="EMBL" id="JBHMAU010000027">
    <property type="protein sequence ID" value="MFB9775482.1"/>
    <property type="molecule type" value="Genomic_DNA"/>
</dbReference>
<evidence type="ECO:0000259" key="1">
    <source>
        <dbReference type="Pfam" id="PF01494"/>
    </source>
</evidence>
<dbReference type="Gene3D" id="3.50.50.60">
    <property type="entry name" value="FAD/NAD(P)-binding domain"/>
    <property type="match status" value="1"/>
</dbReference>
<dbReference type="InterPro" id="IPR050407">
    <property type="entry name" value="Geranylgeranyl_reductase"/>
</dbReference>
<dbReference type="InterPro" id="IPR002938">
    <property type="entry name" value="FAD-bd"/>
</dbReference>
<dbReference type="PANTHER" id="PTHR42685:SF22">
    <property type="entry name" value="CONDITIONED MEDIUM FACTOR RECEPTOR 1"/>
    <property type="match status" value="1"/>
</dbReference>
<comment type="caution">
    <text evidence="2">The sequence shown here is derived from an EMBL/GenBank/DDBJ whole genome shotgun (WGS) entry which is preliminary data.</text>
</comment>
<sequence length="435" mass="47174">MTHIDADVVIVGAGPAGSTAAAHLARAGFEVALLEKASFPRDKICGDALTPRAVRETQRLGLPTRREDGWHPNRGLRLIGAGHRLEIDWPDVPGMPDHGLTRPRMKLDADLAGFAAACGARLHENTMATHPILGADGWVTGVAARTTDERGRKTGPELTFRAPVVIAADGVSSRMAVAMGIEKRDDRPMGVAVRTYHSSPRHADDYIESWVELTAPTGGEATGGEVMPGYGWLFPLGDGTVNVGLGMLNTSPAFGQVDYRAVLREWIAAMGHEWDIDETTELTPVRSAALPMAFNRTPHFHRGMLLIGDAGGMVNPFNGEGIDYGMEAARIAAEVIATYARYPEAARRRRLAEYPAAVRQSFGSYFTLGRVFADLIGRPELMRLGIKYGMSSKLVMTFVVKLLANLYQDGTTTDRDTYDYVITALTRLTPATTND</sequence>
<dbReference type="Proteomes" id="UP001589707">
    <property type="component" value="Unassembled WGS sequence"/>
</dbReference>
<organism evidence="2 3">
    <name type="scientific">Brevibacterium otitidis</name>
    <dbReference type="NCBI Taxonomy" id="53364"/>
    <lineage>
        <taxon>Bacteria</taxon>
        <taxon>Bacillati</taxon>
        <taxon>Actinomycetota</taxon>
        <taxon>Actinomycetes</taxon>
        <taxon>Micrococcales</taxon>
        <taxon>Brevibacteriaceae</taxon>
        <taxon>Brevibacterium</taxon>
    </lineage>
</organism>
<proteinExistence type="predicted"/>
<accession>A0ABV5WZ57</accession>
<feature type="domain" description="FAD-binding" evidence="1">
    <location>
        <begin position="5"/>
        <end position="356"/>
    </location>
</feature>
<dbReference type="Pfam" id="PF01494">
    <property type="entry name" value="FAD_binding_3"/>
    <property type="match status" value="1"/>
</dbReference>
<dbReference type="NCBIfam" id="TIGR02032">
    <property type="entry name" value="GG-red-SF"/>
    <property type="match status" value="1"/>
</dbReference>
<dbReference type="SUPFAM" id="SSF51905">
    <property type="entry name" value="FAD/NAD(P)-binding domain"/>
    <property type="match status" value="1"/>
</dbReference>
<dbReference type="RefSeq" id="WP_376838656.1">
    <property type="nucleotide sequence ID" value="NZ_JBHMAU010000027.1"/>
</dbReference>
<keyword evidence="3" id="KW-1185">Reference proteome</keyword>
<reference evidence="2 3" key="1">
    <citation type="submission" date="2024-09" db="EMBL/GenBank/DDBJ databases">
        <authorList>
            <person name="Sun Q."/>
            <person name="Mori K."/>
        </authorList>
    </citation>
    <scope>NUCLEOTIDE SEQUENCE [LARGE SCALE GENOMIC DNA]</scope>
    <source>
        <strain evidence="2 3">JCM 11683</strain>
    </source>
</reference>
<dbReference type="PRINTS" id="PR00420">
    <property type="entry name" value="RNGMNOXGNASE"/>
</dbReference>
<evidence type="ECO:0000313" key="3">
    <source>
        <dbReference type="Proteomes" id="UP001589707"/>
    </source>
</evidence>
<name>A0ABV5WZ57_9MICO</name>
<dbReference type="InterPro" id="IPR011777">
    <property type="entry name" value="Geranylgeranyl_Rdtase_fam"/>
</dbReference>
<evidence type="ECO:0000313" key="2">
    <source>
        <dbReference type="EMBL" id="MFB9775482.1"/>
    </source>
</evidence>
<protein>
    <submittedName>
        <fullName evidence="2">Geranylgeranyl reductase family protein</fullName>
    </submittedName>
</protein>
<dbReference type="PANTHER" id="PTHR42685">
    <property type="entry name" value="GERANYLGERANYL DIPHOSPHATE REDUCTASE"/>
    <property type="match status" value="1"/>
</dbReference>
<gene>
    <name evidence="2" type="ORF">ACFFN1_03495</name>
</gene>